<feature type="domain" description="CoA-binding" evidence="5">
    <location>
        <begin position="4"/>
        <end position="99"/>
    </location>
</feature>
<keyword evidence="3" id="KW-0547">Nucleotide-binding</keyword>
<keyword evidence="1" id="KW-0816">Tricarboxylic acid cycle</keyword>
<dbReference type="Gene3D" id="3.40.50.261">
    <property type="entry name" value="Succinyl-CoA synthetase domains"/>
    <property type="match status" value="1"/>
</dbReference>
<dbReference type="InterPro" id="IPR005811">
    <property type="entry name" value="SUCC_ACL_C"/>
</dbReference>
<dbReference type="InterPro" id="IPR017440">
    <property type="entry name" value="Cit_synth/succinyl-CoA_lig_AS"/>
</dbReference>
<dbReference type="PRINTS" id="PR01798">
    <property type="entry name" value="SCOASYNTHASE"/>
</dbReference>
<dbReference type="SUPFAM" id="SSF51735">
    <property type="entry name" value="NAD(P)-binding Rossmann-fold domains"/>
    <property type="match status" value="1"/>
</dbReference>
<name>A0A4Q1HHE2_9BURK</name>
<feature type="active site" description="Tele-phosphohistidine intermediate" evidence="4">
    <location>
        <position position="247"/>
    </location>
</feature>
<dbReference type="InterPro" id="IPR016102">
    <property type="entry name" value="Succinyl-CoA_synth-like"/>
</dbReference>
<dbReference type="Proteomes" id="UP000290849">
    <property type="component" value="Unassembled WGS sequence"/>
</dbReference>
<dbReference type="AlphaFoldDB" id="A0A4Q1HHE2"/>
<dbReference type="Gene3D" id="3.40.50.720">
    <property type="entry name" value="NAD(P)-binding Rossmann-like Domain"/>
    <property type="match status" value="1"/>
</dbReference>
<accession>A0A4Q1HHE2</accession>
<evidence type="ECO:0000256" key="2">
    <source>
        <dbReference type="ARBA" id="ARBA00022598"/>
    </source>
</evidence>
<dbReference type="PANTHER" id="PTHR11117">
    <property type="entry name" value="SUCCINYL-COA LIGASE SUBUNIT ALPHA"/>
    <property type="match status" value="1"/>
</dbReference>
<reference evidence="6 7" key="1">
    <citation type="journal article" date="2017" name="Int. J. Syst. Evol. Microbiol.">
        <title>Achromobacter aloeverae sp. nov., isolated from the root of Aloe vera (L.) Burm.f.</title>
        <authorList>
            <person name="Kuncharoen N."/>
            <person name="Muramatsu Y."/>
            <person name="Shibata C."/>
            <person name="Kamakura Y."/>
            <person name="Nakagawa Y."/>
            <person name="Tanasupawat S."/>
        </authorList>
    </citation>
    <scope>NUCLEOTIDE SEQUENCE [LARGE SCALE GENOMIC DNA]</scope>
    <source>
        <strain evidence="6 7">AVA-1</strain>
    </source>
</reference>
<dbReference type="PROSITE" id="PS00399">
    <property type="entry name" value="SUCCINYL_COA_LIG_2"/>
    <property type="match status" value="1"/>
</dbReference>
<proteinExistence type="predicted"/>
<dbReference type="InterPro" id="IPR003781">
    <property type="entry name" value="CoA-bd"/>
</dbReference>
<dbReference type="InterPro" id="IPR005810">
    <property type="entry name" value="CoA_lig_alpha"/>
</dbReference>
<dbReference type="OrthoDB" id="8667214at2"/>
<dbReference type="GO" id="GO:0009361">
    <property type="term" value="C:succinate-CoA ligase complex (ADP-forming)"/>
    <property type="evidence" value="ECO:0007669"/>
    <property type="project" value="TreeGrafter"/>
</dbReference>
<dbReference type="SMART" id="SM00881">
    <property type="entry name" value="CoA_binding"/>
    <property type="match status" value="1"/>
</dbReference>
<evidence type="ECO:0000256" key="1">
    <source>
        <dbReference type="ARBA" id="ARBA00022532"/>
    </source>
</evidence>
<keyword evidence="2 6" id="KW-0436">Ligase</keyword>
<dbReference type="InterPro" id="IPR033847">
    <property type="entry name" value="Citrt_syn/SCS-alpha_CS"/>
</dbReference>
<dbReference type="InterPro" id="IPR036291">
    <property type="entry name" value="NAD(P)-bd_dom_sf"/>
</dbReference>
<dbReference type="SUPFAM" id="SSF52210">
    <property type="entry name" value="Succinyl-CoA synthetase domains"/>
    <property type="match status" value="1"/>
</dbReference>
<dbReference type="GO" id="GO:0004776">
    <property type="term" value="F:succinate-CoA ligase (GDP-forming) activity"/>
    <property type="evidence" value="ECO:0007669"/>
    <property type="project" value="TreeGrafter"/>
</dbReference>
<dbReference type="GO" id="GO:0004775">
    <property type="term" value="F:succinate-CoA ligase (ADP-forming) activity"/>
    <property type="evidence" value="ECO:0007669"/>
    <property type="project" value="TreeGrafter"/>
</dbReference>
<sequence>MLLDLNEQTPVIVQGISGRMGQKHAELMQRYGTRIVGGTGRAKPGETPLFPVFADCAQAVRATGAVASIALVPPSATLAAVTEAADAGISVVVTVAEGVPVHDALRIHALARSARMHWLGASTPGLCIPGRIKMGFLPDVSLRPGRIGVMSKSGTLSYEVGRRMVAMGLGQSAWIGVGGDPVKGTRFADLAADFARDPRTDAVVLVGEIGGDEEEAFADAWKALGSPKPVLALIAGAQAKEGVTMGHAGAMVMGERGSLLSKQRTLRDAGARVFDTVQGLIDELAGC</sequence>
<dbReference type="GO" id="GO:0000166">
    <property type="term" value="F:nucleotide binding"/>
    <property type="evidence" value="ECO:0007669"/>
    <property type="project" value="UniProtKB-KW"/>
</dbReference>
<organism evidence="6 7">
    <name type="scientific">Achromobacter aloeverae</name>
    <dbReference type="NCBI Taxonomy" id="1750518"/>
    <lineage>
        <taxon>Bacteria</taxon>
        <taxon>Pseudomonadati</taxon>
        <taxon>Pseudomonadota</taxon>
        <taxon>Betaproteobacteria</taxon>
        <taxon>Burkholderiales</taxon>
        <taxon>Alcaligenaceae</taxon>
        <taxon>Achromobacter</taxon>
    </lineage>
</organism>
<dbReference type="PANTHER" id="PTHR11117:SF2">
    <property type="entry name" value="SUCCINATE--COA LIGASE [ADP_GDP-FORMING] SUBUNIT ALPHA, MITOCHONDRIAL"/>
    <property type="match status" value="1"/>
</dbReference>
<dbReference type="Pfam" id="PF00549">
    <property type="entry name" value="Ligase_CoA"/>
    <property type="match status" value="1"/>
</dbReference>
<gene>
    <name evidence="6" type="ORF">C7R54_18955</name>
</gene>
<protein>
    <submittedName>
        <fullName evidence="6">Succinate--CoA ligase subunit alpha</fullName>
    </submittedName>
</protein>
<dbReference type="PROSITE" id="PS01216">
    <property type="entry name" value="SUCCINYL_COA_LIG_1"/>
    <property type="match status" value="1"/>
</dbReference>
<evidence type="ECO:0000313" key="7">
    <source>
        <dbReference type="Proteomes" id="UP000290849"/>
    </source>
</evidence>
<evidence type="ECO:0000259" key="5">
    <source>
        <dbReference type="SMART" id="SM00881"/>
    </source>
</evidence>
<comment type="caution">
    <text evidence="6">The sequence shown here is derived from an EMBL/GenBank/DDBJ whole genome shotgun (WGS) entry which is preliminary data.</text>
</comment>
<keyword evidence="7" id="KW-1185">Reference proteome</keyword>
<dbReference type="RefSeq" id="WP_129151974.1">
    <property type="nucleotide sequence ID" value="NZ_JBHSDO010000012.1"/>
</dbReference>
<dbReference type="EMBL" id="PYAL01000005">
    <property type="protein sequence ID" value="RXN86970.1"/>
    <property type="molecule type" value="Genomic_DNA"/>
</dbReference>
<evidence type="ECO:0000256" key="4">
    <source>
        <dbReference type="PIRSR" id="PIRSR001553-1"/>
    </source>
</evidence>
<evidence type="ECO:0000313" key="6">
    <source>
        <dbReference type="EMBL" id="RXN86970.1"/>
    </source>
</evidence>
<dbReference type="GO" id="GO:0006099">
    <property type="term" value="P:tricarboxylic acid cycle"/>
    <property type="evidence" value="ECO:0007669"/>
    <property type="project" value="UniProtKB-KW"/>
</dbReference>
<dbReference type="Pfam" id="PF02629">
    <property type="entry name" value="CoA_binding"/>
    <property type="match status" value="1"/>
</dbReference>
<dbReference type="PIRSF" id="PIRSF001553">
    <property type="entry name" value="SucCS_alpha"/>
    <property type="match status" value="1"/>
</dbReference>
<evidence type="ECO:0000256" key="3">
    <source>
        <dbReference type="ARBA" id="ARBA00022741"/>
    </source>
</evidence>